<name>A0A8H6JL88_9PEZI</name>
<dbReference type="Pfam" id="PF20183">
    <property type="entry name" value="DUF6546"/>
    <property type="match status" value="1"/>
</dbReference>
<evidence type="ECO:0000259" key="1">
    <source>
        <dbReference type="Pfam" id="PF20183"/>
    </source>
</evidence>
<dbReference type="EMBL" id="WIGO01000373">
    <property type="protein sequence ID" value="KAF6814761.1"/>
    <property type="molecule type" value="Genomic_DNA"/>
</dbReference>
<dbReference type="InterPro" id="IPR046676">
    <property type="entry name" value="DUF6546"/>
</dbReference>
<protein>
    <recommendedName>
        <fullName evidence="1">DUF6546 domain-containing protein</fullName>
    </recommendedName>
</protein>
<comment type="caution">
    <text evidence="2">The sequence shown here is derived from an EMBL/GenBank/DDBJ whole genome shotgun (WGS) entry which is preliminary data.</text>
</comment>
<sequence>MVQGWNSLPPEIRLMILRLLPHTEPGWAANASVCSQWQAEIEKQNFRQLKVRSSRLGELEDMVRHRRPLVKHLWLGIELPSSSPSGSFLWSQDDRDNRVFKAAIKELFEILSRWDVGGELTLELSAAEPSNVRGIPRSIARRDGGDKGDALWGRRQSQFIDVSELQSYSSYTGGCRDLGIASLPPVHAVTRFVVRQQCHRLFRPRILCGLVTKLPRLESLVHGPWQGLGFMQDAQFFSDYHMVSLLKNHLSESIKTVSVFEDKAEAYPPWGFHRHVSFNKSQRLIRITWEFSVISIHLGHLSVAFMIEADNFFAACQPLVHVWYLLETLALASETLTSETLAYDDGLAVISKLFRRAARNALSMPKLRSLVLWNGSAGEACKFSYDRKSASITWEGTWDVPLEDAVIVCWERVVQKHRNGRESL</sequence>
<gene>
    <name evidence="2" type="ORF">CPLU01_14314</name>
</gene>
<evidence type="ECO:0000313" key="3">
    <source>
        <dbReference type="Proteomes" id="UP000654918"/>
    </source>
</evidence>
<feature type="domain" description="DUF6546" evidence="1">
    <location>
        <begin position="250"/>
        <end position="418"/>
    </location>
</feature>
<reference evidence="2" key="1">
    <citation type="journal article" date="2020" name="Phytopathology">
        <title>Genome Sequence Resources of Colletotrichum truncatum, C. plurivorum, C. musicola, and C. sojae: Four Species Pathogenic to Soybean (Glycine max).</title>
        <authorList>
            <person name="Rogerio F."/>
            <person name="Boufleur T.R."/>
            <person name="Ciampi-Guillardi M."/>
            <person name="Sukno S.A."/>
            <person name="Thon M.R."/>
            <person name="Massola Junior N.S."/>
            <person name="Baroncelli R."/>
        </authorList>
    </citation>
    <scope>NUCLEOTIDE SEQUENCE</scope>
    <source>
        <strain evidence="2">LFN00145</strain>
    </source>
</reference>
<accession>A0A8H6JL88</accession>
<dbReference type="Proteomes" id="UP000654918">
    <property type="component" value="Unassembled WGS sequence"/>
</dbReference>
<evidence type="ECO:0000313" key="2">
    <source>
        <dbReference type="EMBL" id="KAF6814761.1"/>
    </source>
</evidence>
<dbReference type="AlphaFoldDB" id="A0A8H6JL88"/>
<organism evidence="2 3">
    <name type="scientific">Colletotrichum plurivorum</name>
    <dbReference type="NCBI Taxonomy" id="2175906"/>
    <lineage>
        <taxon>Eukaryota</taxon>
        <taxon>Fungi</taxon>
        <taxon>Dikarya</taxon>
        <taxon>Ascomycota</taxon>
        <taxon>Pezizomycotina</taxon>
        <taxon>Sordariomycetes</taxon>
        <taxon>Hypocreomycetidae</taxon>
        <taxon>Glomerellales</taxon>
        <taxon>Glomerellaceae</taxon>
        <taxon>Colletotrichum</taxon>
        <taxon>Colletotrichum orchidearum species complex</taxon>
    </lineage>
</organism>
<proteinExistence type="predicted"/>
<keyword evidence="3" id="KW-1185">Reference proteome</keyword>